<evidence type="ECO:0000313" key="2">
    <source>
        <dbReference type="Ensembl" id="ENSCCRP00015103806.1"/>
    </source>
</evidence>
<name>A0A8C2AE69_CYPCA</name>
<reference evidence="2" key="1">
    <citation type="submission" date="2025-08" db="UniProtKB">
        <authorList>
            <consortium name="Ensembl"/>
        </authorList>
    </citation>
    <scope>IDENTIFICATION</scope>
</reference>
<dbReference type="PANTHER" id="PTHR24014:SF4">
    <property type="entry name" value="2-OXOGLUTARATE AND IRON-DEPENDENT OXYGENASE DOMAIN-CONTAINING PROTEIN 2"/>
    <property type="match status" value="1"/>
</dbReference>
<sequence>NLQQHLMSLGCVSKSQFRDVLGKVSELWSRNHSCHKDQERAATIREIYAPLHQHVYHLQETFLSPEFLQLVKYCTLSDAAMEGLMKLIQTDASLLSFQLKSVNCQITEEKSHQQILFIHHVTEGLLHRGLHMHGALPIYSGTRWNLIIWMRASREMNKLCPMCGKRPTLVESDGFSDGFTMDPDDTSSNVSCSLT</sequence>
<organism evidence="2 3">
    <name type="scientific">Cyprinus carpio</name>
    <name type="common">Common carp</name>
    <dbReference type="NCBI Taxonomy" id="7962"/>
    <lineage>
        <taxon>Eukaryota</taxon>
        <taxon>Metazoa</taxon>
        <taxon>Chordata</taxon>
        <taxon>Craniata</taxon>
        <taxon>Vertebrata</taxon>
        <taxon>Euteleostomi</taxon>
        <taxon>Actinopterygii</taxon>
        <taxon>Neopterygii</taxon>
        <taxon>Teleostei</taxon>
        <taxon>Ostariophysi</taxon>
        <taxon>Cypriniformes</taxon>
        <taxon>Cyprinidae</taxon>
        <taxon>Cyprininae</taxon>
        <taxon>Cyprinus</taxon>
    </lineage>
</organism>
<dbReference type="GO" id="GO:0031418">
    <property type="term" value="F:L-ascorbic acid binding"/>
    <property type="evidence" value="ECO:0007669"/>
    <property type="project" value="UniProtKB-KW"/>
</dbReference>
<evidence type="ECO:0000313" key="3">
    <source>
        <dbReference type="Proteomes" id="UP000694700"/>
    </source>
</evidence>
<protein>
    <submittedName>
        <fullName evidence="2">2-oxoglutarate and iron-dependent oxygenase domain containing 2</fullName>
    </submittedName>
</protein>
<proteinExistence type="predicted"/>
<keyword evidence="1" id="KW-0847">Vitamin C</keyword>
<dbReference type="Ensembl" id="ENSCCRT00015107150.1">
    <property type="protein sequence ID" value="ENSCCRP00015103806.1"/>
    <property type="gene ID" value="ENSCCRG00015041465.1"/>
</dbReference>
<dbReference type="Proteomes" id="UP000694700">
    <property type="component" value="Unplaced"/>
</dbReference>
<accession>A0A8C2AE69</accession>
<dbReference type="AlphaFoldDB" id="A0A8C2AE69"/>
<evidence type="ECO:0000256" key="1">
    <source>
        <dbReference type="ARBA" id="ARBA00022896"/>
    </source>
</evidence>
<dbReference type="PANTHER" id="PTHR24014">
    <property type="entry name" value="2-OXOGLUTARATE AND IRON-DEPENDENT OXYGENASE DOMAIN-CONTAINING PROTEIN 2"/>
    <property type="match status" value="1"/>
</dbReference>